<name>A0ABR3UXD6_9PLEO</name>
<feature type="region of interest" description="Disordered" evidence="1">
    <location>
        <begin position="383"/>
        <end position="427"/>
    </location>
</feature>
<dbReference type="GeneID" id="96081414"/>
<evidence type="ECO:0000313" key="3">
    <source>
        <dbReference type="EMBL" id="KAL1800750.1"/>
    </source>
</evidence>
<feature type="compositionally biased region" description="Gly residues" evidence="1">
    <location>
        <begin position="621"/>
        <end position="632"/>
    </location>
</feature>
<feature type="compositionally biased region" description="Basic residues" evidence="1">
    <location>
        <begin position="659"/>
        <end position="670"/>
    </location>
</feature>
<dbReference type="EMBL" id="JBHGVX010000001">
    <property type="protein sequence ID" value="KAL1800750.1"/>
    <property type="molecule type" value="Genomic_DNA"/>
</dbReference>
<dbReference type="InterPro" id="IPR041800">
    <property type="entry name" value="ASCC2_CUE"/>
</dbReference>
<dbReference type="PANTHER" id="PTHR21494">
    <property type="entry name" value="ACTIVATING SIGNAL COINTEGRATOR 1 COMPLEX SUBUNIT 2 ASC-1 COMPLEX SUBUNIT P100"/>
    <property type="match status" value="1"/>
</dbReference>
<dbReference type="SMART" id="SM00546">
    <property type="entry name" value="CUE"/>
    <property type="match status" value="1"/>
</dbReference>
<keyword evidence="4" id="KW-1185">Reference proteome</keyword>
<evidence type="ECO:0000256" key="1">
    <source>
        <dbReference type="SAM" id="MobiDB-lite"/>
    </source>
</evidence>
<gene>
    <name evidence="3" type="ORF">ACET3X_001092</name>
</gene>
<dbReference type="InterPro" id="IPR003892">
    <property type="entry name" value="CUE"/>
</dbReference>
<dbReference type="CDD" id="cd14364">
    <property type="entry name" value="CUE_ASCC2"/>
    <property type="match status" value="1"/>
</dbReference>
<dbReference type="Pfam" id="PF02845">
    <property type="entry name" value="CUE"/>
    <property type="match status" value="1"/>
</dbReference>
<dbReference type="RefSeq" id="XP_069311334.1">
    <property type="nucleotide sequence ID" value="XM_069446346.1"/>
</dbReference>
<dbReference type="Proteomes" id="UP001578633">
    <property type="component" value="Chromosome 1"/>
</dbReference>
<dbReference type="PANTHER" id="PTHR21494:SF0">
    <property type="entry name" value="ACTIVATING SIGNAL COINTEGRATOR 1 COMPLEX SUBUNIT 2"/>
    <property type="match status" value="1"/>
</dbReference>
<dbReference type="PROSITE" id="PS51140">
    <property type="entry name" value="CUE"/>
    <property type="match status" value="1"/>
</dbReference>
<feature type="compositionally biased region" description="Gly residues" evidence="1">
    <location>
        <begin position="594"/>
        <end position="613"/>
    </location>
</feature>
<organism evidence="3 4">
    <name type="scientific">Alternaria dauci</name>
    <dbReference type="NCBI Taxonomy" id="48095"/>
    <lineage>
        <taxon>Eukaryota</taxon>
        <taxon>Fungi</taxon>
        <taxon>Dikarya</taxon>
        <taxon>Ascomycota</taxon>
        <taxon>Pezizomycotina</taxon>
        <taxon>Dothideomycetes</taxon>
        <taxon>Pleosporomycetidae</taxon>
        <taxon>Pleosporales</taxon>
        <taxon>Pleosporineae</taxon>
        <taxon>Pleosporaceae</taxon>
        <taxon>Alternaria</taxon>
        <taxon>Alternaria sect. Porri</taxon>
    </lineage>
</organism>
<evidence type="ECO:0000259" key="2">
    <source>
        <dbReference type="PROSITE" id="PS51140"/>
    </source>
</evidence>
<feature type="compositionally biased region" description="Acidic residues" evidence="1">
    <location>
        <begin position="473"/>
        <end position="487"/>
    </location>
</feature>
<protein>
    <recommendedName>
        <fullName evidence="2">CUE domain-containing protein</fullName>
    </recommendedName>
</protein>
<feature type="compositionally biased region" description="Basic and acidic residues" evidence="1">
    <location>
        <begin position="637"/>
        <end position="652"/>
    </location>
</feature>
<evidence type="ECO:0000313" key="4">
    <source>
        <dbReference type="Proteomes" id="UP001578633"/>
    </source>
</evidence>
<feature type="region of interest" description="Disordered" evidence="1">
    <location>
        <begin position="574"/>
        <end position="677"/>
    </location>
</feature>
<dbReference type="InterPro" id="IPR009060">
    <property type="entry name" value="UBA-like_sf"/>
</dbReference>
<reference evidence="3 4" key="1">
    <citation type="submission" date="2024-09" db="EMBL/GenBank/DDBJ databases">
        <title>T2T genomes of carrot and Alternaria dauci and their utility for understanding host-pathogen interaction during carrot leaf blight disease.</title>
        <authorList>
            <person name="Liu W."/>
            <person name="Xu S."/>
            <person name="Ou C."/>
            <person name="Liu X."/>
            <person name="Zhuang F."/>
            <person name="Deng X.W."/>
        </authorList>
    </citation>
    <scope>NUCLEOTIDE SEQUENCE [LARGE SCALE GENOMIC DNA]</scope>
    <source>
        <strain evidence="3 4">A2016</strain>
    </source>
</reference>
<proteinExistence type="predicted"/>
<dbReference type="Gene3D" id="1.10.8.10">
    <property type="entry name" value="DNA helicase RuvA subunit, C-terminal domain"/>
    <property type="match status" value="1"/>
</dbReference>
<comment type="caution">
    <text evidence="3">The sequence shown here is derived from an EMBL/GenBank/DDBJ whole genome shotgun (WGS) entry which is preliminary data.</text>
</comment>
<accession>A0ABR3UXD6</accession>
<feature type="region of interest" description="Disordered" evidence="1">
    <location>
        <begin position="473"/>
        <end position="506"/>
    </location>
</feature>
<sequence>MFRLGLDLQLTAFPIIMSLPHFAPFPDAKVRKSILPDEWQLYLDSWTSLAELYLRLGDQQFSAATKEESSLTQFLLSFFHELALDDELAPKVASLRKKTFFLLHRILTKDDIPASLLNWSNLSDICHAYPKSEQFRTLLQGSWGRNSVAIEKSLQTAKTSLIRNLESKRPEEAEKTLDRIVPLLRASSQASMFMLTGSDFLDSLLAAYPQVPQSMQKKLVTTAHLGLTAALEGPKPNYSLLSDHLYSLKSSEEQDQKKEPGKKTLVADLVTNTPLLEKIREQATSPEAARVKNTAASLSAFRQSGLARTKRLIRRKVDKGKANADQDSYGHGAFTGEIHVHRMSMVSQIQDLFPHLGAGFIVKCLDEYNDDVEQVTAHLLEDSLPPHLSKADRSEKLPTPATSSQPLPPPRSSQHIPERRNVFDGDEFDQLAVDTSRLHMGRRGQDLNADEILSDRSKAPAKSAIMAALAAFDSDDDERDDTYDAEDVGASVDTAAPGPGEDADLGDKNEEALFRAYTISPELFGRESETRRGKARTALKSETGMTDEAIEGWAIMMGRNPRQLRRLEAKFSNFQGQQRELQSTAWRNSPAGSGDEGSGDGQGGRGGRGGGGRGRGRGRGRGGAGGGRGGASVAGPADDKGTQISRQRKEANKGSSANHNRKAQRGKKMARAGFPAS</sequence>
<dbReference type="InterPro" id="IPR052586">
    <property type="entry name" value="ASCC2"/>
</dbReference>
<feature type="domain" description="CUE" evidence="2">
    <location>
        <begin position="341"/>
        <end position="384"/>
    </location>
</feature>
<feature type="compositionally biased region" description="Polar residues" evidence="1">
    <location>
        <begin position="574"/>
        <end position="591"/>
    </location>
</feature>
<dbReference type="SUPFAM" id="SSF46934">
    <property type="entry name" value="UBA-like"/>
    <property type="match status" value="1"/>
</dbReference>